<evidence type="ECO:0000256" key="4">
    <source>
        <dbReference type="SAM" id="SignalP"/>
    </source>
</evidence>
<dbReference type="GO" id="GO:0016798">
    <property type="term" value="F:hydrolase activity, acting on glycosyl bonds"/>
    <property type="evidence" value="ECO:0007669"/>
    <property type="project" value="UniProtKB-KW"/>
</dbReference>
<keyword evidence="4" id="KW-0732">Signal</keyword>
<dbReference type="GO" id="GO:0000272">
    <property type="term" value="P:polysaccharide catabolic process"/>
    <property type="evidence" value="ECO:0007669"/>
    <property type="project" value="UniProtKB-KW"/>
</dbReference>
<dbReference type="Gene3D" id="2.60.40.10">
    <property type="entry name" value="Immunoglobulins"/>
    <property type="match status" value="1"/>
</dbReference>
<feature type="domain" description="Fibronectin type-III" evidence="5">
    <location>
        <begin position="208"/>
        <end position="295"/>
    </location>
</feature>
<proteinExistence type="predicted"/>
<name>A0AAU3IA04_9ACTN</name>
<dbReference type="InterPro" id="IPR013783">
    <property type="entry name" value="Ig-like_fold"/>
</dbReference>
<feature type="region of interest" description="Disordered" evidence="3">
    <location>
        <begin position="181"/>
        <end position="215"/>
    </location>
</feature>
<evidence type="ECO:0000256" key="3">
    <source>
        <dbReference type="SAM" id="MobiDB-lite"/>
    </source>
</evidence>
<keyword evidence="2" id="KW-0119">Carbohydrate metabolism</keyword>
<feature type="chain" id="PRO_5043917641" description="Fibronectin type-III domain-containing protein" evidence="4">
    <location>
        <begin position="35"/>
        <end position="554"/>
    </location>
</feature>
<keyword evidence="2" id="KW-0624">Polysaccharide degradation</keyword>
<evidence type="ECO:0000313" key="6">
    <source>
        <dbReference type="EMBL" id="WTZ14361.1"/>
    </source>
</evidence>
<dbReference type="AlphaFoldDB" id="A0AAU3IA04"/>
<keyword evidence="1" id="KW-0326">Glycosidase</keyword>
<feature type="signal peptide" evidence="4">
    <location>
        <begin position="1"/>
        <end position="34"/>
    </location>
</feature>
<protein>
    <recommendedName>
        <fullName evidence="5">Fibronectin type-III domain-containing protein</fullName>
    </recommendedName>
</protein>
<keyword evidence="1" id="KW-0378">Hydrolase</keyword>
<evidence type="ECO:0000259" key="5">
    <source>
        <dbReference type="PROSITE" id="PS50853"/>
    </source>
</evidence>
<gene>
    <name evidence="6" type="ORF">OG699_44305</name>
</gene>
<dbReference type="PROSITE" id="PS50853">
    <property type="entry name" value="FN3"/>
    <property type="match status" value="1"/>
</dbReference>
<dbReference type="InterPro" id="IPR036116">
    <property type="entry name" value="FN3_sf"/>
</dbReference>
<organism evidence="6">
    <name type="scientific">Streptomyces sp. NBC_01393</name>
    <dbReference type="NCBI Taxonomy" id="2903851"/>
    <lineage>
        <taxon>Bacteria</taxon>
        <taxon>Bacillati</taxon>
        <taxon>Actinomycetota</taxon>
        <taxon>Actinomycetes</taxon>
        <taxon>Kitasatosporales</taxon>
        <taxon>Streptomycetaceae</taxon>
        <taxon>Streptomyces</taxon>
    </lineage>
</organism>
<evidence type="ECO:0000256" key="1">
    <source>
        <dbReference type="ARBA" id="ARBA00023295"/>
    </source>
</evidence>
<dbReference type="InterPro" id="IPR003961">
    <property type="entry name" value="FN3_dom"/>
</dbReference>
<reference evidence="6" key="1">
    <citation type="submission" date="2022-10" db="EMBL/GenBank/DDBJ databases">
        <title>The complete genomes of actinobacterial strains from the NBC collection.</title>
        <authorList>
            <person name="Joergensen T.S."/>
            <person name="Alvarez Arevalo M."/>
            <person name="Sterndorff E.B."/>
            <person name="Faurdal D."/>
            <person name="Vuksanovic O."/>
            <person name="Mourched A.-S."/>
            <person name="Charusanti P."/>
            <person name="Shaw S."/>
            <person name="Blin K."/>
            <person name="Weber T."/>
        </authorList>
    </citation>
    <scope>NUCLEOTIDE SEQUENCE</scope>
    <source>
        <strain evidence="6">NBC_01393</strain>
    </source>
</reference>
<dbReference type="EMBL" id="CP109546">
    <property type="protein sequence ID" value="WTZ14361.1"/>
    <property type="molecule type" value="Genomic_DNA"/>
</dbReference>
<sequence length="554" mass="59170">MARITGRRLSRSFAASCLAAALVVSTGLTSAASAALVPKNVPGTASSPSGEACLIDAPKAIDGPLAWLAGKEHLGHVAWSFNRPGTDRWWFGSTDGAGITWRDYGSKAEMVKKFTDLKVYSKMHCGAVRSPNVGKALEYVAQSIENANHFNTLTNNCLTNSVAILSAYGVPLSKKGQLTDPNDYFNNEAPSAGLTAEGDLASTGPPPPPPSPSFKIKPSAESVTVVWARVSSEGGVREYQVGDGETTRSLSSKTTSYTWDDLRRGQHKCFRMRAISREGVASPWSAYQCTTTAASAMKPSLYVNTGYERGSLYEPSHFPAKIGLDNHEWYSDLQWGHIGPNSAKATGTLHENKCEPSCADGEYVTYPIEVLATDPKQCAVEVYDRRSDEMRIVQAYVFNEISARALSGNPRPDLVGDVFKTPCSSSSAQTPSAPAAGEVPEEYLGTWDSSIDNATGHHTRRLVIQQGEVGDTVLLLTADGPTKASGTYHCVFTAELTSAPTADGPLHIGPSTVTVAEPPSACTPGTASTVNLLPDDRLRRVNVDGEKLTYTKAD</sequence>
<evidence type="ECO:0000256" key="2">
    <source>
        <dbReference type="ARBA" id="ARBA00023326"/>
    </source>
</evidence>
<dbReference type="SUPFAM" id="SSF49265">
    <property type="entry name" value="Fibronectin type III"/>
    <property type="match status" value="1"/>
</dbReference>
<accession>A0AAU3IA04</accession>